<dbReference type="AlphaFoldDB" id="A0AAW9QNA4"/>
<evidence type="ECO:0000313" key="2">
    <source>
        <dbReference type="EMBL" id="MEG3435702.1"/>
    </source>
</evidence>
<dbReference type="Proteomes" id="UP001328733">
    <property type="component" value="Unassembled WGS sequence"/>
</dbReference>
<gene>
    <name evidence="2" type="ORF">V0288_01095</name>
</gene>
<dbReference type="RefSeq" id="WP_332863148.1">
    <property type="nucleotide sequence ID" value="NZ_JBAFSM010000001.1"/>
</dbReference>
<keyword evidence="1" id="KW-0732">Signal</keyword>
<dbReference type="EMBL" id="JBAFSM010000001">
    <property type="protein sequence ID" value="MEG3435702.1"/>
    <property type="molecule type" value="Genomic_DNA"/>
</dbReference>
<organism evidence="2 3">
    <name type="scientific">Pannus brasiliensis CCIBt3594</name>
    <dbReference type="NCBI Taxonomy" id="1427578"/>
    <lineage>
        <taxon>Bacteria</taxon>
        <taxon>Bacillati</taxon>
        <taxon>Cyanobacteriota</taxon>
        <taxon>Cyanophyceae</taxon>
        <taxon>Oscillatoriophycideae</taxon>
        <taxon>Chroococcales</taxon>
        <taxon>Microcystaceae</taxon>
        <taxon>Pannus</taxon>
    </lineage>
</organism>
<reference evidence="2 3" key="1">
    <citation type="submission" date="2024-01" db="EMBL/GenBank/DDBJ databases">
        <title>Genomic insights into the taxonomy and metabolism of the cyanobacterium Pannus brasiliensis CCIBt3594.</title>
        <authorList>
            <person name="Machado M."/>
            <person name="Botero N.B."/>
            <person name="Andreote A.P.D."/>
            <person name="Feitosa A.M.T."/>
            <person name="Popin R."/>
            <person name="Sivonen K."/>
            <person name="Fiore M.F."/>
        </authorList>
    </citation>
    <scope>NUCLEOTIDE SEQUENCE [LARGE SCALE GENOMIC DNA]</scope>
    <source>
        <strain evidence="2 3">CCIBt3594</strain>
    </source>
</reference>
<evidence type="ECO:0000313" key="3">
    <source>
        <dbReference type="Proteomes" id="UP001328733"/>
    </source>
</evidence>
<evidence type="ECO:0000256" key="1">
    <source>
        <dbReference type="SAM" id="SignalP"/>
    </source>
</evidence>
<name>A0AAW9QNA4_9CHRO</name>
<feature type="chain" id="PRO_5043667720" description="Metalloprotease" evidence="1">
    <location>
        <begin position="35"/>
        <end position="206"/>
    </location>
</feature>
<comment type="caution">
    <text evidence="2">The sequence shown here is derived from an EMBL/GenBank/DDBJ whole genome shotgun (WGS) entry which is preliminary data.</text>
</comment>
<keyword evidence="3" id="KW-1185">Reference proteome</keyword>
<feature type="signal peptide" evidence="1">
    <location>
        <begin position="1"/>
        <end position="34"/>
    </location>
</feature>
<sequence length="206" mass="22544">MNPITRQKRFFSALSAVSFASFLLVAPLTKPARADDLTEAMESVLQYTAELHDIQFRYQLSDRPILTPCGVISLAAFCTVDNTVYVNVTEVNRTSANPLFPLYAVAHESAHAIQWNRGIGGMNTGGMTIGIELHADCLAGDTLSWILSRARTLSKEEYVMAGNFLARAAAEVGDFETPDKSHGTPQQRSDAVLQGFYGENHEACSR</sequence>
<accession>A0AAW9QNA4</accession>
<protein>
    <recommendedName>
        <fullName evidence="4">Metalloprotease</fullName>
    </recommendedName>
</protein>
<proteinExistence type="predicted"/>
<evidence type="ECO:0008006" key="4">
    <source>
        <dbReference type="Google" id="ProtNLM"/>
    </source>
</evidence>